<evidence type="ECO:0000313" key="2">
    <source>
        <dbReference type="EMBL" id="NYJ75048.1"/>
    </source>
</evidence>
<keyword evidence="3" id="KW-1185">Reference proteome</keyword>
<dbReference type="InterPro" id="IPR050684">
    <property type="entry name" value="HTH-Siroheme_Decarb"/>
</dbReference>
<dbReference type="InterPro" id="IPR011008">
    <property type="entry name" value="Dimeric_a/b-barrel"/>
</dbReference>
<dbReference type="Proteomes" id="UP000571817">
    <property type="component" value="Unassembled WGS sequence"/>
</dbReference>
<dbReference type="RefSeq" id="WP_179481402.1">
    <property type="nucleotide sequence ID" value="NZ_JACCFW010000001.1"/>
</dbReference>
<evidence type="ECO:0000313" key="3">
    <source>
        <dbReference type="Proteomes" id="UP000571817"/>
    </source>
</evidence>
<organism evidence="2 3">
    <name type="scientific">Allobranchiibius huperziae</name>
    <dbReference type="NCBI Taxonomy" id="1874116"/>
    <lineage>
        <taxon>Bacteria</taxon>
        <taxon>Bacillati</taxon>
        <taxon>Actinomycetota</taxon>
        <taxon>Actinomycetes</taxon>
        <taxon>Micrococcales</taxon>
        <taxon>Dermacoccaceae</taxon>
        <taxon>Allobranchiibius</taxon>
    </lineage>
</organism>
<dbReference type="PANTHER" id="PTHR43413">
    <property type="entry name" value="TRANSCRIPTIONAL REGULATOR, ASNC FAMILY"/>
    <property type="match status" value="1"/>
</dbReference>
<dbReference type="EMBL" id="JACCFW010000001">
    <property type="protein sequence ID" value="NYJ75048.1"/>
    <property type="molecule type" value="Genomic_DNA"/>
</dbReference>
<dbReference type="SUPFAM" id="SSF54909">
    <property type="entry name" value="Dimeric alpha+beta barrel"/>
    <property type="match status" value="1"/>
</dbReference>
<keyword evidence="2" id="KW-0238">DNA-binding</keyword>
<dbReference type="Gene3D" id="3.30.70.920">
    <property type="match status" value="1"/>
</dbReference>
<protein>
    <submittedName>
        <fullName evidence="2">DNA-binding Lrp family transcriptional regulator</fullName>
    </submittedName>
</protein>
<dbReference type="InterPro" id="IPR019887">
    <property type="entry name" value="Tscrpt_reg_AsnC/Lrp_C"/>
</dbReference>
<dbReference type="AlphaFoldDB" id="A0A853DDU4"/>
<sequence length="93" mass="9973">MISAIVMIKADIQQIPEVAEAVVEIEGVSEVYSTTGDVDLIAVVRVARHEDLADVIADKINKIPGMRESQTHIAFRTYSSGDLGAGFSIGLDD</sequence>
<feature type="domain" description="Transcription regulator AsnC/Lrp ligand binding" evidence="1">
    <location>
        <begin position="6"/>
        <end position="77"/>
    </location>
</feature>
<dbReference type="GO" id="GO:0003677">
    <property type="term" value="F:DNA binding"/>
    <property type="evidence" value="ECO:0007669"/>
    <property type="project" value="UniProtKB-KW"/>
</dbReference>
<reference evidence="2 3" key="1">
    <citation type="submission" date="2020-07" db="EMBL/GenBank/DDBJ databases">
        <title>Sequencing the genomes of 1000 actinobacteria strains.</title>
        <authorList>
            <person name="Klenk H.-P."/>
        </authorList>
    </citation>
    <scope>NUCLEOTIDE SEQUENCE [LARGE SCALE GENOMIC DNA]</scope>
    <source>
        <strain evidence="2 3">DSM 29531</strain>
    </source>
</reference>
<comment type="caution">
    <text evidence="2">The sequence shown here is derived from an EMBL/GenBank/DDBJ whole genome shotgun (WGS) entry which is preliminary data.</text>
</comment>
<evidence type="ECO:0000259" key="1">
    <source>
        <dbReference type="Pfam" id="PF01037"/>
    </source>
</evidence>
<dbReference type="PANTHER" id="PTHR43413:SF4">
    <property type="entry name" value="HTH-TYPE TRANSCRIPTIONAL REGULATOR LYSM"/>
    <property type="match status" value="1"/>
</dbReference>
<accession>A0A853DDU4</accession>
<proteinExistence type="predicted"/>
<gene>
    <name evidence="2" type="ORF">HNR15_002011</name>
</gene>
<dbReference type="Pfam" id="PF01037">
    <property type="entry name" value="AsnC_trans_reg"/>
    <property type="match status" value="1"/>
</dbReference>
<name>A0A853DDU4_9MICO</name>